<reference evidence="8 9" key="1">
    <citation type="submission" date="2018-04" db="EMBL/GenBank/DDBJ databases">
        <title>Denitrifier Microvirgula.</title>
        <authorList>
            <person name="Anderson E."/>
            <person name="Jang J."/>
            <person name="Ishii S."/>
        </authorList>
    </citation>
    <scope>NUCLEOTIDE SEQUENCE [LARGE SCALE GENOMIC DNA]</scope>
    <source>
        <strain evidence="8 9">BE2.4</strain>
    </source>
</reference>
<keyword evidence="4" id="KW-0769">Symport</keyword>
<dbReference type="STRING" id="1122240.GCA_000620105_00376"/>
<accession>A0A2S0P6Y2</accession>
<feature type="transmembrane region" description="Helical" evidence="7">
    <location>
        <begin position="103"/>
        <end position="128"/>
    </location>
</feature>
<protein>
    <submittedName>
        <fullName evidence="8">Divalent metal cation transporter</fullName>
    </submittedName>
</protein>
<dbReference type="EMBL" id="CP028519">
    <property type="protein sequence ID" value="AVY93149.1"/>
    <property type="molecule type" value="Genomic_DNA"/>
</dbReference>
<evidence type="ECO:0000256" key="1">
    <source>
        <dbReference type="ARBA" id="ARBA00004141"/>
    </source>
</evidence>
<feature type="transmembrane region" description="Helical" evidence="7">
    <location>
        <begin position="201"/>
        <end position="225"/>
    </location>
</feature>
<evidence type="ECO:0000313" key="8">
    <source>
        <dbReference type="EMBL" id="AVY93149.1"/>
    </source>
</evidence>
<dbReference type="OrthoDB" id="9787548at2"/>
<dbReference type="InterPro" id="IPR001046">
    <property type="entry name" value="NRAMP_fam"/>
</dbReference>
<dbReference type="NCBIfam" id="NF001923">
    <property type="entry name" value="PRK00701.1"/>
    <property type="match status" value="1"/>
</dbReference>
<keyword evidence="5 7" id="KW-1133">Transmembrane helix</keyword>
<dbReference type="NCBIfam" id="TIGR01197">
    <property type="entry name" value="nramp"/>
    <property type="match status" value="1"/>
</dbReference>
<keyword evidence="9" id="KW-1185">Reference proteome</keyword>
<sequence length="436" mass="46223">MSSLSAEMTAAEMADPPKPGRRPRRWFGFVGAGCLVAVGYTDPGNWATAIAGGARYGYTLLSVVLLSSVMALFLQWIAARVGLVSGQDLAQLCRARYGRRTSLALWLLCEVAIVATDLAEIIGSAVALQLLFGVSLPVGVLLASALAFAMLAIQLIGQRSLESVVAAMILFAGGCFIAQLAMANPDWHAASQGLVPRSEIIANAGLLWIACGILGATVMPHNLYLHSNLLRTRGQAMASRTVEHMKQALRATHWDTSLSLAFAFCLNASLLILAAAVFHHHGYADVESLGDAHRLLSPLLGNHWAGLLFAGALLACGLSSTITATLAGQAVMEGFLNLRIKPWQRALLTRSLAIIPAMAVAILGGDSETTSLLVLSQVILSLQLPFAVIPLVRFASSAGLMGQWRLSGPLQWLAWLIAGVIVTLNMVLLWQVFSGA</sequence>
<dbReference type="PRINTS" id="PR00447">
    <property type="entry name" value="NATRESASSCMP"/>
</dbReference>
<feature type="transmembrane region" description="Helical" evidence="7">
    <location>
        <begin position="26"/>
        <end position="41"/>
    </location>
</feature>
<evidence type="ECO:0000256" key="6">
    <source>
        <dbReference type="ARBA" id="ARBA00023136"/>
    </source>
</evidence>
<keyword evidence="6 7" id="KW-0472">Membrane</keyword>
<feature type="transmembrane region" description="Helical" evidence="7">
    <location>
        <begin position="260"/>
        <end position="283"/>
    </location>
</feature>
<feature type="transmembrane region" description="Helical" evidence="7">
    <location>
        <begin position="347"/>
        <end position="365"/>
    </location>
</feature>
<dbReference type="NCBIfam" id="NF037982">
    <property type="entry name" value="Nramp_1"/>
    <property type="match status" value="1"/>
</dbReference>
<name>A0A2S0P6Y2_9NEIS</name>
<evidence type="ECO:0000313" key="9">
    <source>
        <dbReference type="Proteomes" id="UP000244173"/>
    </source>
</evidence>
<feature type="transmembrane region" description="Helical" evidence="7">
    <location>
        <begin position="163"/>
        <end position="181"/>
    </location>
</feature>
<dbReference type="PANTHER" id="PTHR11706:SF33">
    <property type="entry name" value="NATURAL RESISTANCE-ASSOCIATED MACROPHAGE PROTEIN 2"/>
    <property type="match status" value="1"/>
</dbReference>
<evidence type="ECO:0000256" key="4">
    <source>
        <dbReference type="ARBA" id="ARBA00022847"/>
    </source>
</evidence>
<evidence type="ECO:0000256" key="3">
    <source>
        <dbReference type="ARBA" id="ARBA00022692"/>
    </source>
</evidence>
<dbReference type="GO" id="GO:0015293">
    <property type="term" value="F:symporter activity"/>
    <property type="evidence" value="ECO:0007669"/>
    <property type="project" value="UniProtKB-KW"/>
</dbReference>
<comment type="subcellular location">
    <subcellularLocation>
        <location evidence="1">Membrane</location>
        <topology evidence="1">Multi-pass membrane protein</topology>
    </subcellularLocation>
</comment>
<gene>
    <name evidence="8" type="ORF">DAI18_03185</name>
</gene>
<feature type="transmembrane region" description="Helical" evidence="7">
    <location>
        <begin position="134"/>
        <end position="156"/>
    </location>
</feature>
<feature type="transmembrane region" description="Helical" evidence="7">
    <location>
        <begin position="371"/>
        <end position="392"/>
    </location>
</feature>
<dbReference type="KEGG" id="maer:DAI18_03185"/>
<keyword evidence="2" id="KW-0813">Transport</keyword>
<evidence type="ECO:0000256" key="7">
    <source>
        <dbReference type="SAM" id="Phobius"/>
    </source>
</evidence>
<organism evidence="8 9">
    <name type="scientific">Microvirgula aerodenitrificans</name>
    <dbReference type="NCBI Taxonomy" id="57480"/>
    <lineage>
        <taxon>Bacteria</taxon>
        <taxon>Pseudomonadati</taxon>
        <taxon>Pseudomonadota</taxon>
        <taxon>Betaproteobacteria</taxon>
        <taxon>Neisseriales</taxon>
        <taxon>Aquaspirillaceae</taxon>
        <taxon>Microvirgula</taxon>
    </lineage>
</organism>
<feature type="transmembrane region" description="Helical" evidence="7">
    <location>
        <begin position="303"/>
        <end position="326"/>
    </location>
</feature>
<dbReference type="RefSeq" id="WP_107888715.1">
    <property type="nucleotide sequence ID" value="NZ_CAURZP010000024.1"/>
</dbReference>
<dbReference type="GO" id="GO:0015086">
    <property type="term" value="F:cadmium ion transmembrane transporter activity"/>
    <property type="evidence" value="ECO:0007669"/>
    <property type="project" value="TreeGrafter"/>
</dbReference>
<feature type="transmembrane region" description="Helical" evidence="7">
    <location>
        <begin position="61"/>
        <end position="83"/>
    </location>
</feature>
<dbReference type="Proteomes" id="UP000244173">
    <property type="component" value="Chromosome"/>
</dbReference>
<dbReference type="PANTHER" id="PTHR11706">
    <property type="entry name" value="SOLUTE CARRIER PROTEIN FAMILY 11 MEMBER"/>
    <property type="match status" value="1"/>
</dbReference>
<dbReference type="GO" id="GO:0005384">
    <property type="term" value="F:manganese ion transmembrane transporter activity"/>
    <property type="evidence" value="ECO:0007669"/>
    <property type="project" value="TreeGrafter"/>
</dbReference>
<dbReference type="Pfam" id="PF01566">
    <property type="entry name" value="Nramp"/>
    <property type="match status" value="1"/>
</dbReference>
<evidence type="ECO:0000256" key="2">
    <source>
        <dbReference type="ARBA" id="ARBA00022448"/>
    </source>
</evidence>
<dbReference type="GO" id="GO:0034755">
    <property type="term" value="P:iron ion transmembrane transport"/>
    <property type="evidence" value="ECO:0007669"/>
    <property type="project" value="TreeGrafter"/>
</dbReference>
<dbReference type="AlphaFoldDB" id="A0A2S0P6Y2"/>
<feature type="transmembrane region" description="Helical" evidence="7">
    <location>
        <begin position="412"/>
        <end position="433"/>
    </location>
</feature>
<proteinExistence type="predicted"/>
<evidence type="ECO:0000256" key="5">
    <source>
        <dbReference type="ARBA" id="ARBA00022989"/>
    </source>
</evidence>
<keyword evidence="3 7" id="KW-0812">Transmembrane</keyword>
<dbReference type="GO" id="GO:0005886">
    <property type="term" value="C:plasma membrane"/>
    <property type="evidence" value="ECO:0007669"/>
    <property type="project" value="TreeGrafter"/>
</dbReference>